<dbReference type="InParanoid" id="A0A2S8STR7"/>
<accession>A0A2S8STR7</accession>
<dbReference type="Proteomes" id="UP000237684">
    <property type="component" value="Unassembled WGS sequence"/>
</dbReference>
<protein>
    <submittedName>
        <fullName evidence="1">Uncharacterized protein</fullName>
    </submittedName>
</protein>
<keyword evidence="2" id="KW-1185">Reference proteome</keyword>
<evidence type="ECO:0000313" key="2">
    <source>
        <dbReference type="Proteomes" id="UP000237684"/>
    </source>
</evidence>
<dbReference type="AlphaFoldDB" id="A0A2S8STR7"/>
<evidence type="ECO:0000313" key="1">
    <source>
        <dbReference type="EMBL" id="PQV64176.1"/>
    </source>
</evidence>
<name>A0A2S8STR7_9BACT</name>
<organism evidence="1 2">
    <name type="scientific">Abditibacterium utsteinense</name>
    <dbReference type="NCBI Taxonomy" id="1960156"/>
    <lineage>
        <taxon>Bacteria</taxon>
        <taxon>Pseudomonadati</taxon>
        <taxon>Abditibacteriota</taxon>
        <taxon>Abditibacteriia</taxon>
        <taxon>Abditibacteriales</taxon>
        <taxon>Abditibacteriaceae</taxon>
        <taxon>Abditibacterium</taxon>
    </lineage>
</organism>
<gene>
    <name evidence="1" type="ORF">B1R32_10620</name>
</gene>
<reference evidence="1 2" key="1">
    <citation type="journal article" date="2018" name="Syst. Appl. Microbiol.">
        <title>Abditibacterium utsteinense sp. nov., the first cultivated member of candidate phylum FBP, isolated from ice-free Antarctic soil samples.</title>
        <authorList>
            <person name="Tahon G."/>
            <person name="Tytgat B."/>
            <person name="Lebbe L."/>
            <person name="Carlier A."/>
            <person name="Willems A."/>
        </authorList>
    </citation>
    <scope>NUCLEOTIDE SEQUENCE [LARGE SCALE GENOMIC DNA]</scope>
    <source>
        <strain evidence="1 2">LMG 29911</strain>
    </source>
</reference>
<proteinExistence type="predicted"/>
<sequence length="133" mass="15297">MWLLVSFVLAQIGWNQLREFATFEKPPGQNFYLQSATVGGTRYKGALTVVVAERGLYLRPIWLFSFAHAPLLVPWQAFESHTPQKMMWLQTTVFTLRTPSRKKVHLTLESKALCAALVEEIERNRASNFNSLR</sequence>
<comment type="caution">
    <text evidence="1">The sequence shown here is derived from an EMBL/GenBank/DDBJ whole genome shotgun (WGS) entry which is preliminary data.</text>
</comment>
<dbReference type="EMBL" id="NIGF01000006">
    <property type="protein sequence ID" value="PQV64176.1"/>
    <property type="molecule type" value="Genomic_DNA"/>
</dbReference>